<name>A0ABR9B646_9RHOO</name>
<dbReference type="EMBL" id="JACYTO010000001">
    <property type="protein sequence ID" value="MBD8501473.1"/>
    <property type="molecule type" value="Genomic_DNA"/>
</dbReference>
<proteinExistence type="predicted"/>
<reference evidence="2" key="1">
    <citation type="submission" date="2023-07" db="EMBL/GenBank/DDBJ databases">
        <title>Thauera sp. CAU 1555 isolated from sand of Yaerae Beach.</title>
        <authorList>
            <person name="Kim W."/>
        </authorList>
    </citation>
    <scope>NUCLEOTIDE SEQUENCE [LARGE SCALE GENOMIC DNA]</scope>
    <source>
        <strain evidence="2">CAU 1555</strain>
    </source>
</reference>
<sequence>MRTLPPEHSLIEVAWDDGGALYDCGSGDTHLLDPFTLAVLHAARQCGPTPEAVRELLARTDDTAVEQLSRIELALDQLTAARLL</sequence>
<evidence type="ECO:0000313" key="1">
    <source>
        <dbReference type="EMBL" id="MBD8501473.1"/>
    </source>
</evidence>
<dbReference type="NCBIfam" id="TIGR04353">
    <property type="entry name" value="PqqD_rel_X"/>
    <property type="match status" value="1"/>
</dbReference>
<comment type="caution">
    <text evidence="1">The sequence shown here is derived from an EMBL/GenBank/DDBJ whole genome shotgun (WGS) entry which is preliminary data.</text>
</comment>
<evidence type="ECO:0000313" key="2">
    <source>
        <dbReference type="Proteomes" id="UP000603602"/>
    </source>
</evidence>
<accession>A0ABR9B646</accession>
<organism evidence="1 2">
    <name type="scientific">Thauera sedimentorum</name>
    <dbReference type="NCBI Taxonomy" id="2767595"/>
    <lineage>
        <taxon>Bacteria</taxon>
        <taxon>Pseudomonadati</taxon>
        <taxon>Pseudomonadota</taxon>
        <taxon>Betaproteobacteria</taxon>
        <taxon>Rhodocyclales</taxon>
        <taxon>Zoogloeaceae</taxon>
        <taxon>Thauera</taxon>
    </lineage>
</organism>
<gene>
    <name evidence="1" type="ORF">IFO67_01100</name>
</gene>
<dbReference type="Proteomes" id="UP000603602">
    <property type="component" value="Unassembled WGS sequence"/>
</dbReference>
<dbReference type="InterPro" id="IPR027599">
    <property type="entry name" value="PqqD-rel_X"/>
</dbReference>
<keyword evidence="2" id="KW-1185">Reference proteome</keyword>
<dbReference type="RefSeq" id="WP_187716327.1">
    <property type="nucleotide sequence ID" value="NZ_JACTAH010000001.1"/>
</dbReference>
<protein>
    <submittedName>
        <fullName evidence="1">HPr-rel-A system PqqD family peptide chaperone</fullName>
    </submittedName>
</protein>